<feature type="transmembrane region" description="Helical" evidence="1">
    <location>
        <begin position="6"/>
        <end position="23"/>
    </location>
</feature>
<name>A0A6C0LQW8_9ZZZZ</name>
<evidence type="ECO:0000313" key="2">
    <source>
        <dbReference type="EMBL" id="QHU33286.1"/>
    </source>
</evidence>
<evidence type="ECO:0000256" key="1">
    <source>
        <dbReference type="SAM" id="Phobius"/>
    </source>
</evidence>
<organism evidence="2">
    <name type="scientific">viral metagenome</name>
    <dbReference type="NCBI Taxonomy" id="1070528"/>
    <lineage>
        <taxon>unclassified sequences</taxon>
        <taxon>metagenomes</taxon>
        <taxon>organismal metagenomes</taxon>
    </lineage>
</organism>
<keyword evidence="1" id="KW-0472">Membrane</keyword>
<reference evidence="2" key="1">
    <citation type="journal article" date="2020" name="Nature">
        <title>Giant virus diversity and host interactions through global metagenomics.</title>
        <authorList>
            <person name="Schulz F."/>
            <person name="Roux S."/>
            <person name="Paez-Espino D."/>
            <person name="Jungbluth S."/>
            <person name="Walsh D.A."/>
            <person name="Denef V.J."/>
            <person name="McMahon K.D."/>
            <person name="Konstantinidis K.T."/>
            <person name="Eloe-Fadrosh E.A."/>
            <person name="Kyrpides N.C."/>
            <person name="Woyke T."/>
        </authorList>
    </citation>
    <scope>NUCLEOTIDE SEQUENCE</scope>
    <source>
        <strain evidence="2">GVMAG-S-1014582-52</strain>
    </source>
</reference>
<protein>
    <submittedName>
        <fullName evidence="2">Uncharacterized protein</fullName>
    </submittedName>
</protein>
<keyword evidence="1" id="KW-1133">Transmembrane helix</keyword>
<proteinExistence type="predicted"/>
<sequence length="200" mass="23618">MTSDKVLLIIIMTIVIIVTYVIYKNNKSLTFYQEYSPKKYHFEMLTTFYNNEIMWMREYIIRVVYWLPSQEEIANRLYINAFKIANILDNIYSGSFESIKLILKHHIDYFLEVVTSIVTYDGDNFDRSYFAWQNNAGLFASKMNELNPSYSYDILKSLIIKYESSIESEIRANLNQKSALNEYDDVKNASTNIVSYLTNQ</sequence>
<keyword evidence="1" id="KW-0812">Transmembrane</keyword>
<dbReference type="AlphaFoldDB" id="A0A6C0LQW8"/>
<dbReference type="EMBL" id="MN740556">
    <property type="protein sequence ID" value="QHU33286.1"/>
    <property type="molecule type" value="Genomic_DNA"/>
</dbReference>
<accession>A0A6C0LQW8</accession>